<dbReference type="Proteomes" id="UP000314294">
    <property type="component" value="Unassembled WGS sequence"/>
</dbReference>
<keyword evidence="2" id="KW-1185">Reference proteome</keyword>
<dbReference type="AlphaFoldDB" id="A0A4Z2GKJ2"/>
<gene>
    <name evidence="1" type="ORF">EYF80_035999</name>
</gene>
<accession>A0A4Z2GKJ2</accession>
<dbReference type="EMBL" id="SRLO01000505">
    <property type="protein sequence ID" value="TNN53795.1"/>
    <property type="molecule type" value="Genomic_DNA"/>
</dbReference>
<organism evidence="1 2">
    <name type="scientific">Liparis tanakae</name>
    <name type="common">Tanaka's snailfish</name>
    <dbReference type="NCBI Taxonomy" id="230148"/>
    <lineage>
        <taxon>Eukaryota</taxon>
        <taxon>Metazoa</taxon>
        <taxon>Chordata</taxon>
        <taxon>Craniata</taxon>
        <taxon>Vertebrata</taxon>
        <taxon>Euteleostomi</taxon>
        <taxon>Actinopterygii</taxon>
        <taxon>Neopterygii</taxon>
        <taxon>Teleostei</taxon>
        <taxon>Neoteleostei</taxon>
        <taxon>Acanthomorphata</taxon>
        <taxon>Eupercaria</taxon>
        <taxon>Perciformes</taxon>
        <taxon>Cottioidei</taxon>
        <taxon>Cottales</taxon>
        <taxon>Liparidae</taxon>
        <taxon>Liparis</taxon>
    </lineage>
</organism>
<protein>
    <submittedName>
        <fullName evidence="1">Uncharacterized protein</fullName>
    </submittedName>
</protein>
<reference evidence="1 2" key="1">
    <citation type="submission" date="2019-03" db="EMBL/GenBank/DDBJ databases">
        <title>First draft genome of Liparis tanakae, snailfish: a comprehensive survey of snailfish specific genes.</title>
        <authorList>
            <person name="Kim W."/>
            <person name="Song I."/>
            <person name="Jeong J.-H."/>
            <person name="Kim D."/>
            <person name="Kim S."/>
            <person name="Ryu S."/>
            <person name="Song J.Y."/>
            <person name="Lee S.K."/>
        </authorList>
    </citation>
    <scope>NUCLEOTIDE SEQUENCE [LARGE SCALE GENOMIC DNA]</scope>
    <source>
        <tissue evidence="1">Muscle</tissue>
    </source>
</reference>
<sequence>MRHQSADCECNNTRGSRFGGKRSRPQFLNFGVRAPGAKCQQKQHAFIFCINECAAGSGLLIRGPAEKMERWTVSKCAYEYKRKKWKNSETNIDWLQENRWHSASRHAV</sequence>
<evidence type="ECO:0000313" key="2">
    <source>
        <dbReference type="Proteomes" id="UP000314294"/>
    </source>
</evidence>
<evidence type="ECO:0000313" key="1">
    <source>
        <dbReference type="EMBL" id="TNN53795.1"/>
    </source>
</evidence>
<name>A0A4Z2GKJ2_9TELE</name>
<proteinExistence type="predicted"/>
<comment type="caution">
    <text evidence="1">The sequence shown here is derived from an EMBL/GenBank/DDBJ whole genome shotgun (WGS) entry which is preliminary data.</text>
</comment>